<evidence type="ECO:0000313" key="2">
    <source>
        <dbReference type="EMBL" id="ETO35733.1"/>
    </source>
</evidence>
<accession>X6PCA3</accession>
<sequence>MEAIYEELYKDVTSDCALTLPFVPKLAVRDIISCLPNHGASETIIELDGESDEKNEMTDENDHSLQQVTSKVFTGMKPLIDKSKQNNFIFTFRQNVCLLQKKKERKLEETCNGNTNGMEPRNKKPRTVLGTCANDGSLSDSEDESLIPKPNDADDDKNKNGSFKTALHKLVLSFFFFKFFF</sequence>
<dbReference type="Proteomes" id="UP000023152">
    <property type="component" value="Unassembled WGS sequence"/>
</dbReference>
<feature type="region of interest" description="Disordered" evidence="1">
    <location>
        <begin position="110"/>
        <end position="158"/>
    </location>
</feature>
<proteinExistence type="predicted"/>
<evidence type="ECO:0000313" key="3">
    <source>
        <dbReference type="Proteomes" id="UP000023152"/>
    </source>
</evidence>
<dbReference type="EMBL" id="ASPP01001350">
    <property type="protein sequence ID" value="ETO35733.1"/>
    <property type="molecule type" value="Genomic_DNA"/>
</dbReference>
<dbReference type="AlphaFoldDB" id="X6PCA3"/>
<reference evidence="2 3" key="1">
    <citation type="journal article" date="2013" name="Curr. Biol.">
        <title>The Genome of the Foraminiferan Reticulomyxa filosa.</title>
        <authorList>
            <person name="Glockner G."/>
            <person name="Hulsmann N."/>
            <person name="Schleicher M."/>
            <person name="Noegel A.A."/>
            <person name="Eichinger L."/>
            <person name="Gallinger C."/>
            <person name="Pawlowski J."/>
            <person name="Sierra R."/>
            <person name="Euteneuer U."/>
            <person name="Pillet L."/>
            <person name="Moustafa A."/>
            <person name="Platzer M."/>
            <person name="Groth M."/>
            <person name="Szafranski K."/>
            <person name="Schliwa M."/>
        </authorList>
    </citation>
    <scope>NUCLEOTIDE SEQUENCE [LARGE SCALE GENOMIC DNA]</scope>
</reference>
<evidence type="ECO:0000256" key="1">
    <source>
        <dbReference type="SAM" id="MobiDB-lite"/>
    </source>
</evidence>
<keyword evidence="3" id="KW-1185">Reference proteome</keyword>
<protein>
    <submittedName>
        <fullName evidence="2">Uncharacterized protein</fullName>
    </submittedName>
</protein>
<gene>
    <name evidence="2" type="ORF">RFI_01329</name>
</gene>
<organism evidence="2 3">
    <name type="scientific">Reticulomyxa filosa</name>
    <dbReference type="NCBI Taxonomy" id="46433"/>
    <lineage>
        <taxon>Eukaryota</taxon>
        <taxon>Sar</taxon>
        <taxon>Rhizaria</taxon>
        <taxon>Retaria</taxon>
        <taxon>Foraminifera</taxon>
        <taxon>Monothalamids</taxon>
        <taxon>Reticulomyxidae</taxon>
        <taxon>Reticulomyxa</taxon>
    </lineage>
</organism>
<comment type="caution">
    <text evidence="2">The sequence shown here is derived from an EMBL/GenBank/DDBJ whole genome shotgun (WGS) entry which is preliminary data.</text>
</comment>
<name>X6PCA3_RETFI</name>